<dbReference type="EMBL" id="LNYN01000002">
    <property type="protein sequence ID" value="KTD39440.1"/>
    <property type="molecule type" value="Genomic_DNA"/>
</dbReference>
<evidence type="ECO:0000313" key="4">
    <source>
        <dbReference type="Proteomes" id="UP000254040"/>
    </source>
</evidence>
<accession>A0A378K1W4</accession>
<proteinExistence type="predicted"/>
<reference evidence="2 4" key="2">
    <citation type="submission" date="2018-06" db="EMBL/GenBank/DDBJ databases">
        <authorList>
            <consortium name="Pathogen Informatics"/>
            <person name="Doyle S."/>
        </authorList>
    </citation>
    <scope>NUCLEOTIDE SEQUENCE [LARGE SCALE GENOMIC DNA]</scope>
    <source>
        <strain evidence="2 4">NCTC12239</strain>
    </source>
</reference>
<organism evidence="2 4">
    <name type="scientific">Legionella moravica</name>
    <dbReference type="NCBI Taxonomy" id="39962"/>
    <lineage>
        <taxon>Bacteria</taxon>
        <taxon>Pseudomonadati</taxon>
        <taxon>Pseudomonadota</taxon>
        <taxon>Gammaproteobacteria</taxon>
        <taxon>Legionellales</taxon>
        <taxon>Legionellaceae</taxon>
        <taxon>Legionella</taxon>
    </lineage>
</organism>
<name>A0A378K1W4_9GAMM</name>
<evidence type="ECO:0000313" key="1">
    <source>
        <dbReference type="EMBL" id="KTD39440.1"/>
    </source>
</evidence>
<gene>
    <name evidence="1" type="ORF">Lmor_0091</name>
    <name evidence="2" type="ORF">NCTC12239_02640</name>
</gene>
<dbReference type="EMBL" id="UGOG01000001">
    <property type="protein sequence ID" value="STX63692.1"/>
    <property type="molecule type" value="Genomic_DNA"/>
</dbReference>
<protein>
    <submittedName>
        <fullName evidence="2">Uncharacterized protein</fullName>
    </submittedName>
</protein>
<dbReference type="Proteomes" id="UP000054985">
    <property type="component" value="Unassembled WGS sequence"/>
</dbReference>
<evidence type="ECO:0000313" key="3">
    <source>
        <dbReference type="Proteomes" id="UP000054985"/>
    </source>
</evidence>
<keyword evidence="3" id="KW-1185">Reference proteome</keyword>
<sequence length="130" mass="14305">MVKIISGKKIAWFRQMWVSSPVSGKHQMSSVLCSFNNGSVLYSVTLPESDAVRASVASWRDEQGKAVTMSQFLTVQGGADNHWRIRVPAPKVDLSLDNLLDKIDIGQQRILGFTEAPLPGICAISFDEIN</sequence>
<dbReference type="OrthoDB" id="5653897at2"/>
<dbReference type="RefSeq" id="WP_133141332.1">
    <property type="nucleotide sequence ID" value="NZ_CAAAJG010000006.1"/>
</dbReference>
<dbReference type="Proteomes" id="UP000254040">
    <property type="component" value="Unassembled WGS sequence"/>
</dbReference>
<dbReference type="AlphaFoldDB" id="A0A378K1W4"/>
<evidence type="ECO:0000313" key="2">
    <source>
        <dbReference type="EMBL" id="STX63692.1"/>
    </source>
</evidence>
<reference evidence="1 3" key="1">
    <citation type="submission" date="2015-11" db="EMBL/GenBank/DDBJ databases">
        <title>Genomic analysis of 38 Legionella species identifies large and diverse effector repertoires.</title>
        <authorList>
            <person name="Burstein D."/>
            <person name="Amaro F."/>
            <person name="Zusman T."/>
            <person name="Lifshitz Z."/>
            <person name="Cohen O."/>
            <person name="Gilbert J.A."/>
            <person name="Pupko T."/>
            <person name="Shuman H.A."/>
            <person name="Segal G."/>
        </authorList>
    </citation>
    <scope>NUCLEOTIDE SEQUENCE [LARGE SCALE GENOMIC DNA]</scope>
    <source>
        <strain evidence="1 3">ATCC 43877</strain>
    </source>
</reference>